<sequence length="1077" mass="110978">MAEATRAVEGVGRGSEDSAARADTALGRMVQSATRNQQAWDRAGTTLTAFGAVTTVALGATVKAAMDWESAWTGVLKTADGSGAQLAALESDLRNLATTLPATHQEIAAVAEAAGQLGVGVDSVASFTKTMVDLGETTNLSADEAATAIAQMANVMDASLLSSKDGVSRFGATLVALGNDGASTEKQILEMAQRISGSGKLVGASEAEVLALSNALASMGITAELGGGVVSRILQDIYSAVKEGGPKLSQFAALAGQSADDFAKAFADDPVRALDAVAQGLNGVDASGGNVVATLKDLGFLSTEEQRVLLQLKGAGDLLTDSLDLANAAWAENSALLDEANKRYDTAEAKVQIARNAINDAAITIGDALLPAVAAGAEAIADLANWFGSLPEPAQQAIGGIGGLVGVTALAAGGFLLLFPRVIETVTAFKTLNATSPGVATGLTRVGKAAGVAVALVGVAAALNEINAASFDAVPSVEQMTRALLKAEGVKGVQESFTGLSETFDDMKGAADRLFTDNINTWADRNIGGLLGLSTATSKAEEAYAQLGSTLAVVYSSNPEEAERRFAAALRETGRTRDELLSIMPAYADAIAETDNTQKLATESATGVSAALDLIAESAPSVTEALAEWMKMVGDADASFSDIAGAYQGVIDKNKEVAQATADATKSSKDSWEDFYDGTSVSMADWIAKLEEQAKAQKNWQDNILAITSEIRTQMPADMAATADAMIDELIALGPEGAAALQTFRDANAEERLRLVEAWAGTGTEISEDFATELDAARTPTLNLDTSPASIEARILAGELHVFGESVSPWEITANSDSAAIEAQILAGELYVFGQSVSPWELRADASKADATAQGTVNAFGQMVPDPFNLSADPFNANQTTSAWLNTPRSTSVSVNADVSPAERAVGRAIAAIKMMTAVIPGIPGGFTGGQVGGIAGFAAGGQVPGTPPSDPTHDNVFAMTERGRPLMVRSKEWIQPQPAVEYYGAGVMRALQYRQIPKSVLAGFAAGGSPSAPQYASATATQAAAPAQTFDLTGLQLVGTLMVNGMEARMEAVAVGVVDARDRSDAGTRQTVGRTR</sequence>
<dbReference type="PANTHER" id="PTHR37813:SF1">
    <property type="entry name" value="FELS-2 PROPHAGE PROTEIN"/>
    <property type="match status" value="1"/>
</dbReference>
<dbReference type="InterPro" id="IPR010090">
    <property type="entry name" value="Phage_tape_meas"/>
</dbReference>
<dbReference type="NCBIfam" id="TIGR01760">
    <property type="entry name" value="tape_meas_TP901"/>
    <property type="match status" value="1"/>
</dbReference>
<accession>A0ABS2LIB3</accession>
<dbReference type="RefSeq" id="WP_205307934.1">
    <property type="nucleotide sequence ID" value="NZ_BAAAVF010000007.1"/>
</dbReference>
<organism evidence="3 4">
    <name type="scientific">Oerskovia jenensis</name>
    <dbReference type="NCBI Taxonomy" id="162169"/>
    <lineage>
        <taxon>Bacteria</taxon>
        <taxon>Bacillati</taxon>
        <taxon>Actinomycetota</taxon>
        <taxon>Actinomycetes</taxon>
        <taxon>Micrococcales</taxon>
        <taxon>Cellulomonadaceae</taxon>
        <taxon>Oerskovia</taxon>
    </lineage>
</organism>
<evidence type="ECO:0000313" key="4">
    <source>
        <dbReference type="Proteomes" id="UP000698059"/>
    </source>
</evidence>
<feature type="domain" description="Phage tail tape measure protein" evidence="2">
    <location>
        <begin position="92"/>
        <end position="286"/>
    </location>
</feature>
<comment type="caution">
    <text evidence="3">The sequence shown here is derived from an EMBL/GenBank/DDBJ whole genome shotgun (WGS) entry which is preliminary data.</text>
</comment>
<dbReference type="Pfam" id="PF10145">
    <property type="entry name" value="PhageMin_Tail"/>
    <property type="match status" value="1"/>
</dbReference>
<dbReference type="PANTHER" id="PTHR37813">
    <property type="entry name" value="FELS-2 PROPHAGE PROTEIN"/>
    <property type="match status" value="1"/>
</dbReference>
<keyword evidence="4" id="KW-1185">Reference proteome</keyword>
<dbReference type="Proteomes" id="UP000698059">
    <property type="component" value="Unassembled WGS sequence"/>
</dbReference>
<protein>
    <submittedName>
        <fullName evidence="3">TP901 family phage tail tape measure protein</fullName>
    </submittedName>
</protein>
<reference evidence="3 4" key="1">
    <citation type="submission" date="2021-01" db="EMBL/GenBank/DDBJ databases">
        <title>Sequencing the genomes of 1000 actinobacteria strains.</title>
        <authorList>
            <person name="Klenk H.-P."/>
        </authorList>
    </citation>
    <scope>NUCLEOTIDE SEQUENCE [LARGE SCALE GENOMIC DNA]</scope>
    <source>
        <strain evidence="3 4">DSM 46000</strain>
    </source>
</reference>
<dbReference type="EMBL" id="JAFBBO010000001">
    <property type="protein sequence ID" value="MBM7480117.1"/>
    <property type="molecule type" value="Genomic_DNA"/>
</dbReference>
<gene>
    <name evidence="3" type="ORF">JOD49_003037</name>
</gene>
<keyword evidence="1" id="KW-1188">Viral release from host cell</keyword>
<evidence type="ECO:0000256" key="1">
    <source>
        <dbReference type="ARBA" id="ARBA00022612"/>
    </source>
</evidence>
<proteinExistence type="predicted"/>
<evidence type="ECO:0000313" key="3">
    <source>
        <dbReference type="EMBL" id="MBM7480117.1"/>
    </source>
</evidence>
<name>A0ABS2LIB3_9CELL</name>
<evidence type="ECO:0000259" key="2">
    <source>
        <dbReference type="Pfam" id="PF10145"/>
    </source>
</evidence>